<feature type="coiled-coil region" evidence="1">
    <location>
        <begin position="71"/>
        <end position="105"/>
    </location>
</feature>
<feature type="region of interest" description="Disordered" evidence="2">
    <location>
        <begin position="1631"/>
        <end position="1658"/>
    </location>
</feature>
<reference evidence="4 5" key="1">
    <citation type="submission" date="2019-09" db="EMBL/GenBank/DDBJ databases">
        <title>Bird 10,000 Genomes (B10K) Project - Family phase.</title>
        <authorList>
            <person name="Zhang G."/>
        </authorList>
    </citation>
    <scope>NUCLEOTIDE SEQUENCE [LARGE SCALE GENOMIC DNA]</scope>
    <source>
        <strain evidence="4">B10K-DU-002-24</strain>
        <tissue evidence="4">Muscle</tissue>
    </source>
</reference>
<feature type="region of interest" description="Disordered" evidence="2">
    <location>
        <begin position="772"/>
        <end position="804"/>
    </location>
</feature>
<feature type="compositionally biased region" description="Basic and acidic residues" evidence="2">
    <location>
        <begin position="1559"/>
        <end position="1583"/>
    </location>
</feature>
<feature type="compositionally biased region" description="Low complexity" evidence="2">
    <location>
        <begin position="1631"/>
        <end position="1649"/>
    </location>
</feature>
<feature type="non-terminal residue" evidence="4">
    <location>
        <position position="1"/>
    </location>
</feature>
<feature type="region of interest" description="Disordered" evidence="2">
    <location>
        <begin position="1998"/>
        <end position="2025"/>
    </location>
</feature>
<feature type="region of interest" description="Disordered" evidence="2">
    <location>
        <begin position="1152"/>
        <end position="1171"/>
    </location>
</feature>
<evidence type="ECO:0000259" key="3">
    <source>
        <dbReference type="Pfam" id="PF15246"/>
    </source>
</evidence>
<dbReference type="Pfam" id="PF15246">
    <property type="entry name" value="NCKAP5"/>
    <property type="match status" value="1"/>
</dbReference>
<dbReference type="EMBL" id="VXBT01006269">
    <property type="protein sequence ID" value="NXO11943.1"/>
    <property type="molecule type" value="Genomic_DNA"/>
</dbReference>
<feature type="compositionally biased region" description="Basic and acidic residues" evidence="2">
    <location>
        <begin position="1957"/>
        <end position="1966"/>
    </location>
</feature>
<dbReference type="GO" id="GO:0007019">
    <property type="term" value="P:microtubule depolymerization"/>
    <property type="evidence" value="ECO:0007669"/>
    <property type="project" value="TreeGrafter"/>
</dbReference>
<dbReference type="GO" id="GO:0035371">
    <property type="term" value="C:microtubule plus-end"/>
    <property type="evidence" value="ECO:0007669"/>
    <property type="project" value="TreeGrafter"/>
</dbReference>
<feature type="non-terminal residue" evidence="4">
    <location>
        <position position="2046"/>
    </location>
</feature>
<keyword evidence="5" id="KW-1185">Reference proteome</keyword>
<comment type="caution">
    <text evidence="4">The sequence shown here is derived from an EMBL/GenBank/DDBJ whole genome shotgun (WGS) entry which is preliminary data.</text>
</comment>
<keyword evidence="1" id="KW-0175">Coiled coil</keyword>
<dbReference type="InterPro" id="IPR032769">
    <property type="entry name" value="NCKAP5_C"/>
</dbReference>
<feature type="region of interest" description="Disordered" evidence="2">
    <location>
        <begin position="1758"/>
        <end position="1782"/>
    </location>
</feature>
<feature type="region of interest" description="Disordered" evidence="2">
    <location>
        <begin position="1559"/>
        <end position="1585"/>
    </location>
</feature>
<evidence type="ECO:0000256" key="1">
    <source>
        <dbReference type="SAM" id="Coils"/>
    </source>
</evidence>
<feature type="region of interest" description="Disordered" evidence="2">
    <location>
        <begin position="1808"/>
        <end position="1833"/>
    </location>
</feature>
<evidence type="ECO:0000256" key="2">
    <source>
        <dbReference type="SAM" id="MobiDB-lite"/>
    </source>
</evidence>
<accession>A0A7L1PII7</accession>
<protein>
    <submittedName>
        <fullName evidence="4">NCKP5 protein</fullName>
    </submittedName>
</protein>
<proteinExistence type="predicted"/>
<dbReference type="PANTHER" id="PTHR21740">
    <property type="entry name" value="NCK-ASSOCIATED PROTEIN 5"/>
    <property type="match status" value="1"/>
</dbReference>
<evidence type="ECO:0000313" key="5">
    <source>
        <dbReference type="Proteomes" id="UP000534407"/>
    </source>
</evidence>
<dbReference type="PANTHER" id="PTHR21740:SF0">
    <property type="entry name" value="NCK-ASSOCIATED PROTEIN 5"/>
    <property type="match status" value="1"/>
</dbReference>
<feature type="compositionally biased region" description="Basic and acidic residues" evidence="2">
    <location>
        <begin position="1998"/>
        <end position="2010"/>
    </location>
</feature>
<organism evidence="4 5">
    <name type="scientific">Oriolus oriolus</name>
    <name type="common">Eurasian golden oriole</name>
    <name type="synonym">Coracias oriolus</name>
    <dbReference type="NCBI Taxonomy" id="181099"/>
    <lineage>
        <taxon>Eukaryota</taxon>
        <taxon>Metazoa</taxon>
        <taxon>Chordata</taxon>
        <taxon>Craniata</taxon>
        <taxon>Vertebrata</taxon>
        <taxon>Euteleostomi</taxon>
        <taxon>Archelosauria</taxon>
        <taxon>Archosauria</taxon>
        <taxon>Dinosauria</taxon>
        <taxon>Saurischia</taxon>
        <taxon>Theropoda</taxon>
        <taxon>Coelurosauria</taxon>
        <taxon>Aves</taxon>
        <taxon>Neognathae</taxon>
        <taxon>Neoaves</taxon>
        <taxon>Telluraves</taxon>
        <taxon>Australaves</taxon>
        <taxon>Passeriformes</taxon>
        <taxon>Corvoidea</taxon>
        <taxon>Corvidae</taxon>
        <taxon>Oriolus</taxon>
    </lineage>
</organism>
<feature type="region of interest" description="Disordered" evidence="2">
    <location>
        <begin position="141"/>
        <end position="162"/>
    </location>
</feature>
<feature type="region of interest" description="Disordered" evidence="2">
    <location>
        <begin position="1059"/>
        <end position="1080"/>
    </location>
</feature>
<feature type="region of interest" description="Disordered" evidence="2">
    <location>
        <begin position="1332"/>
        <end position="1381"/>
    </location>
</feature>
<dbReference type="GO" id="GO:0001578">
    <property type="term" value="P:microtubule bundle formation"/>
    <property type="evidence" value="ECO:0007669"/>
    <property type="project" value="TreeGrafter"/>
</dbReference>
<sequence length="2046" mass="226024">EYMDSNKYIEHLVTQLEEQRWNLWRQVLEKLSVARLQREVAQSKSEGAMREKLIHELEEERHLRLESEKRLREVTLESERSRAQMRGLQEQFSRMEETVRNLLQSQGSPGQHGEGTVNIMKVYQEKLSEDSRRCKEGMEKIRTLADEDSRSESSSTEEEKEKTKLLLERLKALEAENSALALENENQREQYERCLDEVANQVVQALLTQKGLREECIKLKMRVFDLEQQNRTLSVLFQQKVKPASDLLLQKLHSRILDLSSGDLLSEVERNRSLVQARSADAQMHECQQNVKSSIPVLKCQSQLNMTGSSRLYPRSSCSSSELSLSSACSEYSSGSSYTWNDGKTSKRSSVRWDKRISIGSSLPSSLSSPADDLPPTRIKENHILEGLKKLQKQKILLEPPSVISKWGYKDCMNSNEGIYSPGIKCGSHNEQTHCKPMEMGSICIEHNKTFSYDSDSHDDAEDDSSSLLLLQEVPSKDCRTYCNKLTHSISDSLFDWDPTKKHLPERSSFFNSKERPEKLTSFVSGLQAEVKSCTRAKLPELQLNQSHSNMGWKDFNFQLSDTDDNEVLDELHIESSDEKSPSDLLAAPFPEKYTKTSDSLRFKENSQFVSTDKEENQIPVHSDLKPKTCNFIKQQKVIKKTSSEECITVIYDAKDGEPIEFSSHQTGVVTVTRNEISINQSQTASSAEYTELIPQGRTDLQPGPNARNYAALERREDETGKNTLEDNTGNKNTVVPLTCSESSRCGRVTQQNTSRQKLVKPVYDTSYKANSSSTVHAGINQKPNVSKIPSRGKFSPQKTVMTESGEAPVALSVGPTALEKSPALPPVKLSRFKKAQSPPRQFDSKVDFQVPKPPAHPLPDLKRPGRGDGSKHPKSQSLASPLLPQHLIEPSSYGEPPTRDFHCDLAAVEARSPSPPLPPGRSTSLLIRPNYANCPPLAVKLGGAAPTETAKNILKSSPLKGTVNSGFHNLSSHEMQAKNVSSGAKIELSYLQENAEGIMQNKCTSQQSHSACQGLSKVSTKQVCPKNPNQLGLHRNREYSSTDFQTARSFPLGCPSLETTSSQDTYSSKNNISGDSGADQLQKMPNILPATPQCRTTSTSEPLLSQVNNFPSTLFHAGDTAHASQNSNERGMKTRLPVGLKLFVKSPQLLRKSSTVPGKQEKDSINAASKSNVNSSTCKQSESVCVTPKGAMDAELKDSKSDTEVKNDCAVGLSMGTASAHSHENCNLVVDRGDGLENKLVKRSVSSSNKSHLKPALGMNGAKARSQSFSIHTGEKPSAPVTEGLGKVRTQIITNTSDRGNSLTRQNSAMEGLQIKAISGPAVTPETLLYTTKPTENSYPRQSSLGNMSSCNSQHGSPSKLPLRSSQKVDQFHNASKCDGNKPFSQKDACSLSVQSEKSTESFKHEAQGKKSVLSAELELEASATVSSKQILSFQSFDGVKCPHKLEATKSRRPQMSLKLAETSEEVNDLLSSPSLQPTIEEKVMLCIQENVQKGQGQTKSPTVETKQKTGPSIASWFGFRKSKLPALSSRKTDVPKTKVEKKDTKVSGFGIKQAKLERRKEKKKTEQHCEIENEINRKTDDGDILAVESKTMKPSQDPPGESECEQVRGSTIAAYSPKDSFMRELLNRSVSKGSSQGSSLHSNSISSQGNHKKNSNTKADMEMQNQTLAKVVTENLQEEEEDIMTRTTCQSHVIESCCQMRTLDSGIGTFPLPDSGNRSTGRHISKQESTLETGVFAASEQVLLSAPSVKAKTLEREVPSTAKSQEPVESVISHSTSDPAMTAKGIRPFQSHLPKPASSGIINLAKQSEQEASSVTSASLEHTEDTVESRKVLPEWTPKKTTKIKDTALRVCTYSASSTDSEPEPEYETSYVRTAEETLVEFTKNNRQAVQEKQSQRRSFLGNPMSILDLYQHSLYGHFGEDGPEQLTHYSLIEQLSGASNKDSKGKESPSQLKQTEETKEDSQNRVSKISLESLNKFNSNNVLLLEKEKNCLNKVEGQKEENGKKEAASLNSSGRQDVDNLESLSDSLYDSFSSCTSQGSNDV</sequence>
<dbReference type="Proteomes" id="UP000534407">
    <property type="component" value="Unassembled WGS sequence"/>
</dbReference>
<dbReference type="InterPro" id="IPR026163">
    <property type="entry name" value="Nckap5l"/>
</dbReference>
<name>A0A7L1PII7_ORIOR</name>
<feature type="compositionally biased region" description="Basic and acidic residues" evidence="2">
    <location>
        <begin position="1823"/>
        <end position="1833"/>
    </location>
</feature>
<feature type="compositionally biased region" description="Polar residues" evidence="2">
    <location>
        <begin position="1332"/>
        <end position="1358"/>
    </location>
</feature>
<gene>
    <name evidence="4" type="primary">Nckap5</name>
    <name evidence="4" type="ORF">ORIORI_R00420</name>
</gene>
<feature type="compositionally biased region" description="Polar residues" evidence="2">
    <location>
        <begin position="1808"/>
        <end position="1822"/>
    </location>
</feature>
<evidence type="ECO:0000313" key="4">
    <source>
        <dbReference type="EMBL" id="NXO11943.1"/>
    </source>
</evidence>
<feature type="region of interest" description="Disordered" evidence="2">
    <location>
        <begin position="1940"/>
        <end position="1969"/>
    </location>
</feature>
<feature type="domain" description="Nck-associated protein 5 C-terminal" evidence="3">
    <location>
        <begin position="1477"/>
        <end position="1762"/>
    </location>
</feature>
<feature type="region of interest" description="Disordered" evidence="2">
    <location>
        <begin position="832"/>
        <end position="901"/>
    </location>
</feature>
<feature type="compositionally biased region" description="Basic and acidic residues" evidence="2">
    <location>
        <begin position="860"/>
        <end position="872"/>
    </location>
</feature>
<feature type="compositionally biased region" description="Polar residues" evidence="2">
    <location>
        <begin position="1059"/>
        <end position="1075"/>
    </location>
</feature>